<dbReference type="AlphaFoldDB" id="A0A645CC76"/>
<evidence type="ECO:0000313" key="2">
    <source>
        <dbReference type="EMBL" id="MPM74534.1"/>
    </source>
</evidence>
<comment type="caution">
    <text evidence="2">The sequence shown here is derived from an EMBL/GenBank/DDBJ whole genome shotgun (WGS) entry which is preliminary data.</text>
</comment>
<proteinExistence type="predicted"/>
<name>A0A645CC76_9ZZZZ</name>
<reference evidence="2" key="1">
    <citation type="submission" date="2019-08" db="EMBL/GenBank/DDBJ databases">
        <authorList>
            <person name="Kucharzyk K."/>
            <person name="Murdoch R.W."/>
            <person name="Higgins S."/>
            <person name="Loffler F."/>
        </authorList>
    </citation>
    <scope>NUCLEOTIDE SEQUENCE</scope>
</reference>
<accession>A0A645CC76</accession>
<organism evidence="2">
    <name type="scientific">bioreactor metagenome</name>
    <dbReference type="NCBI Taxonomy" id="1076179"/>
    <lineage>
        <taxon>unclassified sequences</taxon>
        <taxon>metagenomes</taxon>
        <taxon>ecological metagenomes</taxon>
    </lineage>
</organism>
<evidence type="ECO:0000256" key="1">
    <source>
        <dbReference type="SAM" id="MobiDB-lite"/>
    </source>
</evidence>
<feature type="region of interest" description="Disordered" evidence="1">
    <location>
        <begin position="137"/>
        <end position="159"/>
    </location>
</feature>
<protein>
    <submittedName>
        <fullName evidence="2">Uncharacterized protein</fullName>
    </submittedName>
</protein>
<sequence>MQAGGKIHHRHDGVIDFNIDVIERHARKRDRIRRGEIQRPAVLFFLYLLRRRHFFTVDRHINVFERQIVHAQAAVPQAIQPDRQMHFPGVNRHTRLVKADIFQRQITPAAGDLTNFQPRYPAICRIEDQMQAGCCSNQKRHRSQQQQDKNQDAEAYLLP</sequence>
<gene>
    <name evidence="2" type="ORF">SDC9_121522</name>
</gene>
<dbReference type="EMBL" id="VSSQ01026031">
    <property type="protein sequence ID" value="MPM74534.1"/>
    <property type="molecule type" value="Genomic_DNA"/>
</dbReference>